<dbReference type="EMBL" id="CP029149">
    <property type="protein sequence ID" value="QHN65316.1"/>
    <property type="molecule type" value="Genomic_DNA"/>
</dbReference>
<dbReference type="RefSeq" id="WP_120489754.1">
    <property type="nucleotide sequence ID" value="NZ_CP029149.1"/>
</dbReference>
<name>A0A6P1QT86_9FLAO</name>
<protein>
    <submittedName>
        <fullName evidence="1">DUF4296 domain-containing protein</fullName>
    </submittedName>
</protein>
<dbReference type="PROSITE" id="PS51257">
    <property type="entry name" value="PROKAR_LIPOPROTEIN"/>
    <property type="match status" value="1"/>
</dbReference>
<dbReference type="Pfam" id="PF14129">
    <property type="entry name" value="DUF4296"/>
    <property type="match status" value="1"/>
</dbReference>
<dbReference type="OrthoDB" id="1525222at2"/>
<dbReference type="Proteomes" id="UP000464318">
    <property type="component" value="Chromosome"/>
</dbReference>
<gene>
    <name evidence="1" type="ORF">DBX24_05130</name>
</gene>
<proteinExistence type="predicted"/>
<evidence type="ECO:0000313" key="1">
    <source>
        <dbReference type="EMBL" id="QHN65316.1"/>
    </source>
</evidence>
<dbReference type="InterPro" id="IPR025381">
    <property type="entry name" value="DUF4296"/>
</dbReference>
<dbReference type="AlphaFoldDB" id="A0A6P1QT86"/>
<reference evidence="1 2" key="1">
    <citation type="submission" date="2018-04" db="EMBL/GenBank/DDBJ databases">
        <title>Characteristic and Complete Genome Sequencing of A Novel Member of Infective Endocarditis Causative Bacteria: Bergeyella cardium QL-PH.</title>
        <authorList>
            <person name="Pan H."/>
            <person name="Sun E."/>
            <person name="Zhang Y."/>
        </authorList>
    </citation>
    <scope>NUCLEOTIDE SEQUENCE [LARGE SCALE GENOMIC DNA]</scope>
    <source>
        <strain evidence="1 2">HPQL</strain>
    </source>
</reference>
<evidence type="ECO:0000313" key="2">
    <source>
        <dbReference type="Proteomes" id="UP000464318"/>
    </source>
</evidence>
<accession>A0A6P1QT86</accession>
<dbReference type="KEGG" id="bcad:DBX24_05130"/>
<keyword evidence="2" id="KW-1185">Reference proteome</keyword>
<organism evidence="1 2">
    <name type="scientific">Bergeyella cardium</name>
    <dbReference type="NCBI Taxonomy" id="1585976"/>
    <lineage>
        <taxon>Bacteria</taxon>
        <taxon>Pseudomonadati</taxon>
        <taxon>Bacteroidota</taxon>
        <taxon>Flavobacteriia</taxon>
        <taxon>Flavobacteriales</taxon>
        <taxon>Weeksellaceae</taxon>
        <taxon>Bergeyella</taxon>
    </lineage>
</organism>
<sequence>MKKILLSFVFFATLSCSEVVDKPENLIDEDTMAELVAELAINDQLAILNQQGDMEISSKYILNKYKVKGKDVIESHSYYLTKPDKMSKIYDKAQDIILNKDPKIKAKLEAKIKKDSEGNTPPDENIPFQVK</sequence>